<protein>
    <submittedName>
        <fullName evidence="2">Uncharacterized protein</fullName>
    </submittedName>
</protein>
<dbReference type="EMBL" id="BMAW01132833">
    <property type="protein sequence ID" value="GFU45123.1"/>
    <property type="molecule type" value="Genomic_DNA"/>
</dbReference>
<keyword evidence="3" id="KW-1185">Reference proteome</keyword>
<keyword evidence="1" id="KW-1133">Transmembrane helix</keyword>
<keyword evidence="1" id="KW-0472">Membrane</keyword>
<keyword evidence="1" id="KW-0812">Transmembrane</keyword>
<gene>
    <name evidence="2" type="primary">AVEN_194614_1</name>
    <name evidence="2" type="ORF">NPIL_663631</name>
</gene>
<accession>A0A8X6R3F8</accession>
<dbReference type="OrthoDB" id="6426287at2759"/>
<evidence type="ECO:0000313" key="2">
    <source>
        <dbReference type="EMBL" id="GFU45123.1"/>
    </source>
</evidence>
<name>A0A8X6R3F8_NEPPI</name>
<organism evidence="2 3">
    <name type="scientific">Nephila pilipes</name>
    <name type="common">Giant wood spider</name>
    <name type="synonym">Nephila maculata</name>
    <dbReference type="NCBI Taxonomy" id="299642"/>
    <lineage>
        <taxon>Eukaryota</taxon>
        <taxon>Metazoa</taxon>
        <taxon>Ecdysozoa</taxon>
        <taxon>Arthropoda</taxon>
        <taxon>Chelicerata</taxon>
        <taxon>Arachnida</taxon>
        <taxon>Araneae</taxon>
        <taxon>Araneomorphae</taxon>
        <taxon>Entelegynae</taxon>
        <taxon>Araneoidea</taxon>
        <taxon>Nephilidae</taxon>
        <taxon>Nephila</taxon>
    </lineage>
</organism>
<dbReference type="AlphaFoldDB" id="A0A8X6R3F8"/>
<proteinExistence type="predicted"/>
<feature type="transmembrane region" description="Helical" evidence="1">
    <location>
        <begin position="33"/>
        <end position="60"/>
    </location>
</feature>
<dbReference type="Proteomes" id="UP000887013">
    <property type="component" value="Unassembled WGS sequence"/>
</dbReference>
<evidence type="ECO:0000313" key="3">
    <source>
        <dbReference type="Proteomes" id="UP000887013"/>
    </source>
</evidence>
<comment type="caution">
    <text evidence="2">The sequence shown here is derived from an EMBL/GenBank/DDBJ whole genome shotgun (WGS) entry which is preliminary data.</text>
</comment>
<reference evidence="2" key="1">
    <citation type="submission" date="2020-08" db="EMBL/GenBank/DDBJ databases">
        <title>Multicomponent nature underlies the extraordinary mechanical properties of spider dragline silk.</title>
        <authorList>
            <person name="Kono N."/>
            <person name="Nakamura H."/>
            <person name="Mori M."/>
            <person name="Yoshida Y."/>
            <person name="Ohtoshi R."/>
            <person name="Malay A.D."/>
            <person name="Moran D.A.P."/>
            <person name="Tomita M."/>
            <person name="Numata K."/>
            <person name="Arakawa K."/>
        </authorList>
    </citation>
    <scope>NUCLEOTIDE SEQUENCE</scope>
</reference>
<evidence type="ECO:0000256" key="1">
    <source>
        <dbReference type="SAM" id="Phobius"/>
    </source>
</evidence>
<sequence length="129" mass="13885">MRKGNIAISNVSNNVPAFASRQSSSNLGIGGPVAAGLAFVGLNLAFISLLVPFVITAVAVGDRRSYKSDDENNGLSGHLDKLRSLYGWDLNDFDLSERSSSIENKDVMDKIGKFGQILLTNIKAIQRNT</sequence>